<sequence>MRRSRRLTPRGLLSADRYVASVDLIDVGWLLDEGVRCVLLDRDNTCVPRDSWVTPPAILEWLDRVHAAGISTCLVSNNFHGSDVERSARALGSDAVHHAMKPLPFAVWAALRREGATPEEAVLVGDQLYTDMAAGNLAGVRTILVRPQSTRDLWYTLILRRFERLVLGDRHFEGEGRPDQR</sequence>
<dbReference type="GO" id="GO:0008962">
    <property type="term" value="F:phosphatidylglycerophosphatase activity"/>
    <property type="evidence" value="ECO:0007669"/>
    <property type="project" value="InterPro"/>
</dbReference>
<accession>A0A6N7XBV6</accession>
<dbReference type="InterPro" id="IPR036412">
    <property type="entry name" value="HAD-like_sf"/>
</dbReference>
<organism evidence="1 2">
    <name type="scientific">Olsenella porci</name>
    <dbReference type="NCBI Taxonomy" id="2652279"/>
    <lineage>
        <taxon>Bacteria</taxon>
        <taxon>Bacillati</taxon>
        <taxon>Actinomycetota</taxon>
        <taxon>Coriobacteriia</taxon>
        <taxon>Coriobacteriales</taxon>
        <taxon>Atopobiaceae</taxon>
        <taxon>Olsenella</taxon>
    </lineage>
</organism>
<proteinExistence type="predicted"/>
<reference evidence="1 2" key="1">
    <citation type="submission" date="2019-08" db="EMBL/GenBank/DDBJ databases">
        <title>In-depth cultivation of the pig gut microbiome towards novel bacterial diversity and tailored functional studies.</title>
        <authorList>
            <person name="Wylensek D."/>
            <person name="Hitch T.C.A."/>
            <person name="Clavel T."/>
        </authorList>
    </citation>
    <scope>NUCLEOTIDE SEQUENCE [LARGE SCALE GENOMIC DNA]</scope>
    <source>
        <strain evidence="1 2">CA-Schmier-601-WT-1</strain>
    </source>
</reference>
<dbReference type="RefSeq" id="WP_154435709.1">
    <property type="nucleotide sequence ID" value="NZ_VUNC01000006.1"/>
</dbReference>
<dbReference type="Gene3D" id="3.40.50.1000">
    <property type="entry name" value="HAD superfamily/HAD-like"/>
    <property type="match status" value="1"/>
</dbReference>
<dbReference type="InterPro" id="IPR023214">
    <property type="entry name" value="HAD_sf"/>
</dbReference>
<name>A0A6N7XBV6_9ACTN</name>
<dbReference type="SUPFAM" id="SSF56784">
    <property type="entry name" value="HAD-like"/>
    <property type="match status" value="1"/>
</dbReference>
<protein>
    <submittedName>
        <fullName evidence="1">YqeG family HAD IIIA-type phosphatase</fullName>
    </submittedName>
</protein>
<gene>
    <name evidence="1" type="ORF">FYJ68_08100</name>
</gene>
<dbReference type="Pfam" id="PF13242">
    <property type="entry name" value="Hydrolase_like"/>
    <property type="match status" value="1"/>
</dbReference>
<dbReference type="InterPro" id="IPR010021">
    <property type="entry name" value="PGPP1/Gep4"/>
</dbReference>
<evidence type="ECO:0000313" key="1">
    <source>
        <dbReference type="EMBL" id="MST73070.1"/>
    </source>
</evidence>
<dbReference type="Proteomes" id="UP000469325">
    <property type="component" value="Unassembled WGS sequence"/>
</dbReference>
<dbReference type="NCBIfam" id="TIGR01668">
    <property type="entry name" value="YqeG_hyp_ppase"/>
    <property type="match status" value="1"/>
</dbReference>
<keyword evidence="2" id="KW-1185">Reference proteome</keyword>
<dbReference type="AlphaFoldDB" id="A0A6N7XBV6"/>
<comment type="caution">
    <text evidence="1">The sequence shown here is derived from an EMBL/GenBank/DDBJ whole genome shotgun (WGS) entry which is preliminary data.</text>
</comment>
<evidence type="ECO:0000313" key="2">
    <source>
        <dbReference type="Proteomes" id="UP000469325"/>
    </source>
</evidence>
<dbReference type="EMBL" id="VUNC01000006">
    <property type="protein sequence ID" value="MST73070.1"/>
    <property type="molecule type" value="Genomic_DNA"/>
</dbReference>